<dbReference type="SUPFAM" id="SSF49303">
    <property type="entry name" value="beta-Galactosidase/glucuronidase domain"/>
    <property type="match status" value="1"/>
</dbReference>
<dbReference type="Gene3D" id="2.60.40.10">
    <property type="entry name" value="Immunoglobulins"/>
    <property type="match status" value="1"/>
</dbReference>
<dbReference type="InterPro" id="IPR006101">
    <property type="entry name" value="Glyco_hydro_2"/>
</dbReference>
<evidence type="ECO:0000256" key="3">
    <source>
        <dbReference type="ARBA" id="ARBA00023295"/>
    </source>
</evidence>
<dbReference type="Pfam" id="PF02837">
    <property type="entry name" value="Glyco_hydro_2_N"/>
    <property type="match status" value="1"/>
</dbReference>
<dbReference type="Gene3D" id="3.20.20.80">
    <property type="entry name" value="Glycosidases"/>
    <property type="match status" value="1"/>
</dbReference>
<evidence type="ECO:0000256" key="2">
    <source>
        <dbReference type="ARBA" id="ARBA00022801"/>
    </source>
</evidence>
<dbReference type="InterPro" id="IPR006102">
    <property type="entry name" value="Ig-like_GH2"/>
</dbReference>
<comment type="similarity">
    <text evidence="1">Belongs to the glycosyl hydrolase 2 family.</text>
</comment>
<reference evidence="7 8" key="1">
    <citation type="submission" date="2020-09" db="EMBL/GenBank/DDBJ databases">
        <title>Novel species of Mucilaginibacter isolated from a glacier on the Tibetan Plateau.</title>
        <authorList>
            <person name="Liu Q."/>
            <person name="Xin Y.-H."/>
        </authorList>
    </citation>
    <scope>NUCLEOTIDE SEQUENCE [LARGE SCALE GENOMIC DNA]</scope>
    <source>
        <strain evidence="7 8">ZT4R22</strain>
    </source>
</reference>
<dbReference type="Pfam" id="PF02836">
    <property type="entry name" value="Glyco_hydro_2_C"/>
    <property type="match status" value="1"/>
</dbReference>
<feature type="domain" description="Glycoside hydrolase family 2 immunoglobulin-like beta-sandwich" evidence="4">
    <location>
        <begin position="186"/>
        <end position="297"/>
    </location>
</feature>
<evidence type="ECO:0000259" key="4">
    <source>
        <dbReference type="Pfam" id="PF00703"/>
    </source>
</evidence>
<dbReference type="InterPro" id="IPR013783">
    <property type="entry name" value="Ig-like_fold"/>
</dbReference>
<dbReference type="InterPro" id="IPR017853">
    <property type="entry name" value="GH"/>
</dbReference>
<dbReference type="PANTHER" id="PTHR42732:SF1">
    <property type="entry name" value="BETA-MANNOSIDASE"/>
    <property type="match status" value="1"/>
</dbReference>
<dbReference type="Gene3D" id="2.60.120.260">
    <property type="entry name" value="Galactose-binding domain-like"/>
    <property type="match status" value="1"/>
</dbReference>
<organism evidence="7 8">
    <name type="scientific">Mucilaginibacter pankratovii</name>
    <dbReference type="NCBI Taxonomy" id="2772110"/>
    <lineage>
        <taxon>Bacteria</taxon>
        <taxon>Pseudomonadati</taxon>
        <taxon>Bacteroidota</taxon>
        <taxon>Sphingobacteriia</taxon>
        <taxon>Sphingobacteriales</taxon>
        <taxon>Sphingobacteriaceae</taxon>
        <taxon>Mucilaginibacter</taxon>
    </lineage>
</organism>
<evidence type="ECO:0000259" key="5">
    <source>
        <dbReference type="Pfam" id="PF02836"/>
    </source>
</evidence>
<evidence type="ECO:0000259" key="6">
    <source>
        <dbReference type="Pfam" id="PF02837"/>
    </source>
</evidence>
<keyword evidence="3" id="KW-0326">Glycosidase</keyword>
<feature type="domain" description="Glycosyl hydrolases family 2 sugar binding" evidence="6">
    <location>
        <begin position="41"/>
        <end position="181"/>
    </location>
</feature>
<dbReference type="PANTHER" id="PTHR42732">
    <property type="entry name" value="BETA-GALACTOSIDASE"/>
    <property type="match status" value="1"/>
</dbReference>
<feature type="domain" description="Glycoside hydrolase family 2 catalytic" evidence="5">
    <location>
        <begin position="306"/>
        <end position="462"/>
    </location>
</feature>
<evidence type="ECO:0000313" key="8">
    <source>
        <dbReference type="Proteomes" id="UP000606600"/>
    </source>
</evidence>
<keyword evidence="8" id="KW-1185">Reference proteome</keyword>
<dbReference type="SUPFAM" id="SSF51445">
    <property type="entry name" value="(Trans)glycosidases"/>
    <property type="match status" value="1"/>
</dbReference>
<sequence>MGKFLMSIFLLCAAYHTVVFSKETEYAQIGKAAADINMEISLNGKWAFKTDPANEGEKQQWFASDNVKFPDALTVPGNWNTKNEYANYTGKAWYKKTIMIPAQLKGKLIRLYFEGVSTDVKVWVNGQFVIANNLGYLEFEKDVSALLKYGLSNTIVVSADNSFKVGALWNWGGIRRPVKLLVNNRVYIKQNHISPKVNLDKNTADIDFALGIYNKETSAQKVSGSVLIYQQKKLIKTIPFKATLGANNLDTLNLKTQLAAGEVKLWSLDDPLLYNCKVIISKNGIPVDEQEDRFGLRKIELDNVKHQLKLNGEVIRPIGFNLVPDDRTNGDALPLWRIKEDIDIMKSLGAGMARMSHVPYPKEMLDYLDEKGILIVEEIPVWGETDLVKKDNEITNAWLKRMINDHFNHPCIMGWSVGNEIGRNADVMDYVETAIKYSRPLDTTRMHVMISHTADREKDPLIFSDLGFINRYGVSGSYADKVHQLHPNSTLFFSEFGYNQLNEDLSADFPIRALMESISQKPYLIGASLWTFNDYRSDYTGTKEFSQNRPWGIVDVFRQKKNAFYSYRSANKPFADITLSNAVLSAGDKQFTAKLLLKPHGVLDIPAYPLHNYRVVWKVLDDEQRITGGGSKALPAIVPGDAAIDLLLSSQITGSGAVLANVSIVSPLNYTLYDTTVYLKKPQATKVTAAYSTINPYVKTGDQNYFIKVLFEKNKSASAYKLRYAVDNGAEMETPLSSLSYVNIPGLKQQQEVKLSLVSQNNAGETLTVLPPIKVSGSILRPFIQYTEPADGGFFAGFETLYKDKEITVQVTDKAGNYTHAKETVATIKGVIHTGGLTNGKQYYYRMKRDEQNDNWSPEVAVTPDGGMKPAKPFIQGVILNNNDAVIFFEPVKKSIGYQLQYKLPFESIWHTETITSSLIDQYQFKIKGNPKTIQVKLATLSQYGQSDYAEYSAIK</sequence>
<comment type="caution">
    <text evidence="7">The sequence shown here is derived from an EMBL/GenBank/DDBJ whole genome shotgun (WGS) entry which is preliminary data.</text>
</comment>
<keyword evidence="2" id="KW-0378">Hydrolase</keyword>
<dbReference type="Proteomes" id="UP000606600">
    <property type="component" value="Unassembled WGS sequence"/>
</dbReference>
<dbReference type="InterPro" id="IPR008979">
    <property type="entry name" value="Galactose-bd-like_sf"/>
</dbReference>
<dbReference type="InterPro" id="IPR006103">
    <property type="entry name" value="Glyco_hydro_2_cat"/>
</dbReference>
<protein>
    <recommendedName>
        <fullName evidence="9">Beta-galactosidase</fullName>
    </recommendedName>
</protein>
<dbReference type="RefSeq" id="WP_191187339.1">
    <property type="nucleotide sequence ID" value="NZ_JACWMY010000001.1"/>
</dbReference>
<proteinExistence type="inferred from homology"/>
<dbReference type="InterPro" id="IPR006104">
    <property type="entry name" value="Glyco_hydro_2_N"/>
</dbReference>
<evidence type="ECO:0008006" key="9">
    <source>
        <dbReference type="Google" id="ProtNLM"/>
    </source>
</evidence>
<dbReference type="PRINTS" id="PR00132">
    <property type="entry name" value="GLHYDRLASE2"/>
</dbReference>
<accession>A0ABR7WK22</accession>
<evidence type="ECO:0000313" key="7">
    <source>
        <dbReference type="EMBL" id="MBD1362668.1"/>
    </source>
</evidence>
<gene>
    <name evidence="7" type="ORF">IDJ77_02495</name>
</gene>
<name>A0ABR7WK22_9SPHI</name>
<dbReference type="InterPro" id="IPR036156">
    <property type="entry name" value="Beta-gal/glucu_dom_sf"/>
</dbReference>
<dbReference type="EMBL" id="JACWMY010000001">
    <property type="protein sequence ID" value="MBD1362668.1"/>
    <property type="molecule type" value="Genomic_DNA"/>
</dbReference>
<dbReference type="SUPFAM" id="SSF49785">
    <property type="entry name" value="Galactose-binding domain-like"/>
    <property type="match status" value="1"/>
</dbReference>
<dbReference type="InterPro" id="IPR051913">
    <property type="entry name" value="GH2_Domain-Containing"/>
</dbReference>
<dbReference type="Pfam" id="PF00703">
    <property type="entry name" value="Glyco_hydro_2"/>
    <property type="match status" value="1"/>
</dbReference>
<evidence type="ECO:0000256" key="1">
    <source>
        <dbReference type="ARBA" id="ARBA00007401"/>
    </source>
</evidence>